<feature type="transmembrane region" description="Helical" evidence="1">
    <location>
        <begin position="184"/>
        <end position="204"/>
    </location>
</feature>
<gene>
    <name evidence="2" type="ORF">ACFQHR_17990</name>
</gene>
<proteinExistence type="predicted"/>
<evidence type="ECO:0000256" key="1">
    <source>
        <dbReference type="SAM" id="Phobius"/>
    </source>
</evidence>
<dbReference type="CDD" id="cd21809">
    <property type="entry name" value="ABC-2_lan_permease-like"/>
    <property type="match status" value="1"/>
</dbReference>
<keyword evidence="1" id="KW-0812">Transmembrane</keyword>
<dbReference type="RefSeq" id="WP_066621271.1">
    <property type="nucleotide sequence ID" value="NZ_JBHSYQ010000016.1"/>
</dbReference>
<feature type="transmembrane region" description="Helical" evidence="1">
    <location>
        <begin position="113"/>
        <end position="136"/>
    </location>
</feature>
<protein>
    <submittedName>
        <fullName evidence="2">ABC transporter permease</fullName>
    </submittedName>
</protein>
<keyword evidence="3" id="KW-1185">Reference proteome</keyword>
<organism evidence="2 3">
    <name type="scientific">Rufibacter roseus</name>
    <dbReference type="NCBI Taxonomy" id="1567108"/>
    <lineage>
        <taxon>Bacteria</taxon>
        <taxon>Pseudomonadati</taxon>
        <taxon>Bacteroidota</taxon>
        <taxon>Cytophagia</taxon>
        <taxon>Cytophagales</taxon>
        <taxon>Hymenobacteraceae</taxon>
        <taxon>Rufibacter</taxon>
    </lineage>
</organism>
<feature type="transmembrane region" description="Helical" evidence="1">
    <location>
        <begin position="23"/>
        <end position="45"/>
    </location>
</feature>
<dbReference type="EMBL" id="JBHSYQ010000016">
    <property type="protein sequence ID" value="MFC6999532.1"/>
    <property type="molecule type" value="Genomic_DNA"/>
</dbReference>
<keyword evidence="1" id="KW-1133">Transmembrane helix</keyword>
<evidence type="ECO:0000313" key="3">
    <source>
        <dbReference type="Proteomes" id="UP001596405"/>
    </source>
</evidence>
<accession>A0ABW2DNX9</accession>
<dbReference type="Proteomes" id="UP001596405">
    <property type="component" value="Unassembled WGS sequence"/>
</dbReference>
<feature type="transmembrane region" description="Helical" evidence="1">
    <location>
        <begin position="234"/>
        <end position="253"/>
    </location>
</feature>
<dbReference type="Pfam" id="PF12730">
    <property type="entry name" value="ABC2_membrane_4"/>
    <property type="match status" value="1"/>
</dbReference>
<evidence type="ECO:0000313" key="2">
    <source>
        <dbReference type="EMBL" id="MFC6999532.1"/>
    </source>
</evidence>
<name>A0ABW2DNX9_9BACT</name>
<keyword evidence="1" id="KW-0472">Membrane</keyword>
<feature type="transmembrane region" description="Helical" evidence="1">
    <location>
        <begin position="156"/>
        <end position="177"/>
    </location>
</feature>
<sequence length="258" mass="29249">MELAYSFLVRGFSAEALKIKRTWALWLSLLAPLSVVSMNFLVFFFRGDKLLKLGEDPWPLWAGNNFNITGQLLLPLFLTLITALVNGAEHNSHGWKQLYALPLPKWSVFLNKYLLQLGLVLLSSITFILGLFAAGYLLGVVRPDLGFLEFHHLQSVIFGALRIFIGSLFVFTAQFYISFRFKSIAMSIGLGILFTVAFLIGARWEHIGYYPYSWPAFSAMAFYAKQTSLFIPEMWYSLAGSIVLLLIGIWDSARRQIL</sequence>
<reference evidence="3" key="1">
    <citation type="journal article" date="2019" name="Int. J. Syst. Evol. Microbiol.">
        <title>The Global Catalogue of Microorganisms (GCM) 10K type strain sequencing project: providing services to taxonomists for standard genome sequencing and annotation.</title>
        <authorList>
            <consortium name="The Broad Institute Genomics Platform"/>
            <consortium name="The Broad Institute Genome Sequencing Center for Infectious Disease"/>
            <person name="Wu L."/>
            <person name="Ma J."/>
        </authorList>
    </citation>
    <scope>NUCLEOTIDE SEQUENCE [LARGE SCALE GENOMIC DNA]</scope>
    <source>
        <strain evidence="3">CGMCC 4.7393</strain>
    </source>
</reference>
<comment type="caution">
    <text evidence="2">The sequence shown here is derived from an EMBL/GenBank/DDBJ whole genome shotgun (WGS) entry which is preliminary data.</text>
</comment>
<feature type="transmembrane region" description="Helical" evidence="1">
    <location>
        <begin position="65"/>
        <end position="88"/>
    </location>
</feature>